<evidence type="ECO:0000313" key="6">
    <source>
        <dbReference type="Proteomes" id="UP000199529"/>
    </source>
</evidence>
<dbReference type="Proteomes" id="UP000199529">
    <property type="component" value="Unassembled WGS sequence"/>
</dbReference>
<dbReference type="CDD" id="cd06170">
    <property type="entry name" value="LuxR_C_like"/>
    <property type="match status" value="1"/>
</dbReference>
<dbReference type="PANTHER" id="PTHR43214:SF24">
    <property type="entry name" value="TRANSCRIPTIONAL REGULATORY PROTEIN NARL-RELATED"/>
    <property type="match status" value="1"/>
</dbReference>
<dbReference type="GO" id="GO:0003677">
    <property type="term" value="F:DNA binding"/>
    <property type="evidence" value="ECO:0007669"/>
    <property type="project" value="UniProtKB-KW"/>
</dbReference>
<keyword evidence="3" id="KW-0804">Transcription</keyword>
<dbReference type="InterPro" id="IPR016032">
    <property type="entry name" value="Sig_transdc_resp-reg_C-effctor"/>
</dbReference>
<organism evidence="5 6">
    <name type="scientific">Saccharopolyspora shandongensis</name>
    <dbReference type="NCBI Taxonomy" id="418495"/>
    <lineage>
        <taxon>Bacteria</taxon>
        <taxon>Bacillati</taxon>
        <taxon>Actinomycetota</taxon>
        <taxon>Actinomycetes</taxon>
        <taxon>Pseudonocardiales</taxon>
        <taxon>Pseudonocardiaceae</taxon>
        <taxon>Saccharopolyspora</taxon>
    </lineage>
</organism>
<dbReference type="EMBL" id="FNOK01000083">
    <property type="protein sequence ID" value="SDZ49720.1"/>
    <property type="molecule type" value="Genomic_DNA"/>
</dbReference>
<evidence type="ECO:0000256" key="3">
    <source>
        <dbReference type="ARBA" id="ARBA00023163"/>
    </source>
</evidence>
<dbReference type="PANTHER" id="PTHR43214">
    <property type="entry name" value="TWO-COMPONENT RESPONSE REGULATOR"/>
    <property type="match status" value="1"/>
</dbReference>
<evidence type="ECO:0000313" key="5">
    <source>
        <dbReference type="EMBL" id="SDZ49720.1"/>
    </source>
</evidence>
<dbReference type="PRINTS" id="PR00038">
    <property type="entry name" value="HTHLUXR"/>
</dbReference>
<keyword evidence="6" id="KW-1185">Reference proteome</keyword>
<dbReference type="RefSeq" id="WP_093278058.1">
    <property type="nucleotide sequence ID" value="NZ_FNOK01000083.1"/>
</dbReference>
<dbReference type="PROSITE" id="PS50043">
    <property type="entry name" value="HTH_LUXR_2"/>
    <property type="match status" value="1"/>
</dbReference>
<proteinExistence type="predicted"/>
<evidence type="ECO:0000256" key="1">
    <source>
        <dbReference type="ARBA" id="ARBA00023015"/>
    </source>
</evidence>
<evidence type="ECO:0000256" key="2">
    <source>
        <dbReference type="ARBA" id="ARBA00023125"/>
    </source>
</evidence>
<sequence length="206" mass="21985">MERVRVAVLASDAITHAGLASHLDSRAEVLVVPNRNLVEVDVVVLAAKRLTDGVTALRALGAEFERRVVLVIDQLDPAGLLAAVECGAAAVIPRSAATAEHLIKVIQVAATGGGVLPPELIGELLREFARLQRDVLAPRGISVSGLTPRELDVVRLLAEGLDTVDIAEKLAYSERTVKNVIYGMTNRLNLRNRPHAVAYAMRAGVI</sequence>
<name>A0A1H3THY0_9PSEU</name>
<dbReference type="SUPFAM" id="SSF46894">
    <property type="entry name" value="C-terminal effector domain of the bipartite response regulators"/>
    <property type="match status" value="1"/>
</dbReference>
<protein>
    <submittedName>
        <fullName evidence="5">DNA-binding response regulator, NarL/FixJ family, contains REC and HTH domains</fullName>
    </submittedName>
</protein>
<dbReference type="Gene3D" id="3.40.50.2300">
    <property type="match status" value="1"/>
</dbReference>
<dbReference type="GO" id="GO:0006355">
    <property type="term" value="P:regulation of DNA-templated transcription"/>
    <property type="evidence" value="ECO:0007669"/>
    <property type="project" value="InterPro"/>
</dbReference>
<keyword evidence="1" id="KW-0805">Transcription regulation</keyword>
<accession>A0A1H3THY0</accession>
<keyword evidence="2 5" id="KW-0238">DNA-binding</keyword>
<dbReference type="SMART" id="SM00421">
    <property type="entry name" value="HTH_LUXR"/>
    <property type="match status" value="1"/>
</dbReference>
<dbReference type="STRING" id="418495.SAMN05216215_108325"/>
<dbReference type="OrthoDB" id="4309410at2"/>
<dbReference type="Pfam" id="PF00196">
    <property type="entry name" value="GerE"/>
    <property type="match status" value="1"/>
</dbReference>
<gene>
    <name evidence="5" type="ORF">SAMN05216215_108325</name>
</gene>
<evidence type="ECO:0000259" key="4">
    <source>
        <dbReference type="PROSITE" id="PS50043"/>
    </source>
</evidence>
<dbReference type="AlphaFoldDB" id="A0A1H3THY0"/>
<reference evidence="6" key="1">
    <citation type="submission" date="2016-10" db="EMBL/GenBank/DDBJ databases">
        <authorList>
            <person name="Varghese N."/>
            <person name="Submissions S."/>
        </authorList>
    </citation>
    <scope>NUCLEOTIDE SEQUENCE [LARGE SCALE GENOMIC DNA]</scope>
    <source>
        <strain evidence="6">CGMCC 4.3530</strain>
    </source>
</reference>
<dbReference type="InterPro" id="IPR000792">
    <property type="entry name" value="Tscrpt_reg_LuxR_C"/>
</dbReference>
<feature type="domain" description="HTH luxR-type" evidence="4">
    <location>
        <begin position="139"/>
        <end position="204"/>
    </location>
</feature>
<dbReference type="InterPro" id="IPR039420">
    <property type="entry name" value="WalR-like"/>
</dbReference>